<keyword evidence="4 6" id="KW-0928">Hypersensitive response elicitation</keyword>
<evidence type="ECO:0000256" key="2">
    <source>
        <dbReference type="ARBA" id="ARBA00009544"/>
    </source>
</evidence>
<evidence type="ECO:0000256" key="7">
    <source>
        <dbReference type="SAM" id="MobiDB-lite"/>
    </source>
</evidence>
<dbReference type="InParanoid" id="D0N148"/>
<reference evidence="9" key="1">
    <citation type="journal article" date="2009" name="Nature">
        <title>Genome sequence and analysis of the Irish potato famine pathogen Phytophthora infestans.</title>
        <authorList>
            <consortium name="The Broad Institute Genome Sequencing Platform"/>
            <person name="Haas B.J."/>
            <person name="Kamoun S."/>
            <person name="Zody M.C."/>
            <person name="Jiang R.H."/>
            <person name="Handsaker R.E."/>
            <person name="Cano L.M."/>
            <person name="Grabherr M."/>
            <person name="Kodira C.D."/>
            <person name="Raffaele S."/>
            <person name="Torto-Alalibo T."/>
            <person name="Bozkurt T.O."/>
            <person name="Ah-Fong A.M."/>
            <person name="Alvarado L."/>
            <person name="Anderson V.L."/>
            <person name="Armstrong M.R."/>
            <person name="Avrova A."/>
            <person name="Baxter L."/>
            <person name="Beynon J."/>
            <person name="Boevink P.C."/>
            <person name="Bollmann S.R."/>
            <person name="Bos J.I."/>
            <person name="Bulone V."/>
            <person name="Cai G."/>
            <person name="Cakir C."/>
            <person name="Carrington J.C."/>
            <person name="Chawner M."/>
            <person name="Conti L."/>
            <person name="Costanzo S."/>
            <person name="Ewan R."/>
            <person name="Fahlgren N."/>
            <person name="Fischbach M.A."/>
            <person name="Fugelstad J."/>
            <person name="Gilroy E.M."/>
            <person name="Gnerre S."/>
            <person name="Green P.J."/>
            <person name="Grenville-Briggs L.J."/>
            <person name="Griffith J."/>
            <person name="Grunwald N.J."/>
            <person name="Horn K."/>
            <person name="Horner N.R."/>
            <person name="Hu C.H."/>
            <person name="Huitema E."/>
            <person name="Jeong D.H."/>
            <person name="Jones A.M."/>
            <person name="Jones J.D."/>
            <person name="Jones R.W."/>
            <person name="Karlsson E.K."/>
            <person name="Kunjeti S.G."/>
            <person name="Lamour K."/>
            <person name="Liu Z."/>
            <person name="Ma L."/>
            <person name="Maclean D."/>
            <person name="Chibucos M.C."/>
            <person name="McDonald H."/>
            <person name="McWalters J."/>
            <person name="Meijer H.J."/>
            <person name="Morgan W."/>
            <person name="Morris P.F."/>
            <person name="Munro C.A."/>
            <person name="O'Neill K."/>
            <person name="Ospina-Giraldo M."/>
            <person name="Pinzon A."/>
            <person name="Pritchard L."/>
            <person name="Ramsahoye B."/>
            <person name="Ren Q."/>
            <person name="Restrepo S."/>
            <person name="Roy S."/>
            <person name="Sadanandom A."/>
            <person name="Savidor A."/>
            <person name="Schornack S."/>
            <person name="Schwartz D.C."/>
            <person name="Schumann U.D."/>
            <person name="Schwessinger B."/>
            <person name="Seyer L."/>
            <person name="Sharpe T."/>
            <person name="Silvar C."/>
            <person name="Song J."/>
            <person name="Studholme D.J."/>
            <person name="Sykes S."/>
            <person name="Thines M."/>
            <person name="van de Vondervoort P.J."/>
            <person name="Phuntumart V."/>
            <person name="Wawra S."/>
            <person name="Weide R."/>
            <person name="Win J."/>
            <person name="Young C."/>
            <person name="Zhou S."/>
            <person name="Fry W."/>
            <person name="Meyers B.C."/>
            <person name="van West P."/>
            <person name="Ristaino J."/>
            <person name="Govers F."/>
            <person name="Birch P.R."/>
            <person name="Whisson S.C."/>
            <person name="Judelson H.S."/>
            <person name="Nusbaum C."/>
        </authorList>
    </citation>
    <scope>NUCLEOTIDE SEQUENCE [LARGE SCALE GENOMIC DNA]</scope>
    <source>
        <strain evidence="9">T30-4</strain>
    </source>
</reference>
<dbReference type="EMBL" id="DS028122">
    <property type="protein sequence ID" value="EEY67361.1"/>
    <property type="molecule type" value="Genomic_DNA"/>
</dbReference>
<dbReference type="InterPro" id="IPR036470">
    <property type="entry name" value="Elicitin_sf"/>
</dbReference>
<feature type="region of interest" description="Disordered" evidence="7">
    <location>
        <begin position="110"/>
        <end position="155"/>
    </location>
</feature>
<protein>
    <recommendedName>
        <fullName evidence="6">Elicitin</fullName>
    </recommendedName>
</protein>
<dbReference type="GO" id="GO:0052040">
    <property type="term" value="P:symbiont-mediated perturbation of host programmed cell death"/>
    <property type="evidence" value="ECO:0007669"/>
    <property type="project" value="UniProtKB-UniRule"/>
</dbReference>
<organism evidence="8 9">
    <name type="scientific">Phytophthora infestans (strain T30-4)</name>
    <name type="common">Potato late blight agent</name>
    <dbReference type="NCBI Taxonomy" id="403677"/>
    <lineage>
        <taxon>Eukaryota</taxon>
        <taxon>Sar</taxon>
        <taxon>Stramenopiles</taxon>
        <taxon>Oomycota</taxon>
        <taxon>Peronosporomycetes</taxon>
        <taxon>Peronosporales</taxon>
        <taxon>Peronosporaceae</taxon>
        <taxon>Phytophthora</taxon>
    </lineage>
</organism>
<dbReference type="SUPFAM" id="SSF48647">
    <property type="entry name" value="Fungal elicitin"/>
    <property type="match status" value="1"/>
</dbReference>
<dbReference type="SMART" id="SM01187">
    <property type="entry name" value="Elicitin"/>
    <property type="match status" value="1"/>
</dbReference>
<dbReference type="GeneID" id="9466248"/>
<comment type="similarity">
    <text evidence="2 6">Belongs to the elicitin family.</text>
</comment>
<evidence type="ECO:0000256" key="6">
    <source>
        <dbReference type="RuleBase" id="RU368111"/>
    </source>
</evidence>
<dbReference type="RefSeq" id="XP_002906009.1">
    <property type="nucleotide sequence ID" value="XM_002905963.1"/>
</dbReference>
<evidence type="ECO:0000256" key="1">
    <source>
        <dbReference type="ARBA" id="ARBA00004613"/>
    </source>
</evidence>
<comment type="subcellular location">
    <subcellularLocation>
        <location evidence="1 6">Secreted</location>
    </subcellularLocation>
</comment>
<evidence type="ECO:0000256" key="4">
    <source>
        <dbReference type="ARBA" id="ARBA00022978"/>
    </source>
</evidence>
<evidence type="ECO:0000313" key="9">
    <source>
        <dbReference type="Proteomes" id="UP000006643"/>
    </source>
</evidence>
<evidence type="ECO:0000256" key="3">
    <source>
        <dbReference type="ARBA" id="ARBA00022525"/>
    </source>
</evidence>
<dbReference type="OMA" id="DYIPPRC"/>
<evidence type="ECO:0000256" key="5">
    <source>
        <dbReference type="ARBA" id="ARBA00023157"/>
    </source>
</evidence>
<gene>
    <name evidence="8" type="ORF">PITG_04378</name>
</gene>
<comment type="function">
    <text evidence="6">Induces local and distal defense responses (incompatible hypersensitive reaction) in plants from the solanaceae and cruciferae families. Elicits leaf necrosis and causes the accumulation of pathogenesis-related proteins. Might interact with the lipidic molecules of the plasma membrane.</text>
</comment>
<dbReference type="Pfam" id="PF00964">
    <property type="entry name" value="Elicitin"/>
    <property type="match status" value="1"/>
</dbReference>
<dbReference type="KEGG" id="pif:PITG_04378"/>
<dbReference type="OrthoDB" id="128626at2759"/>
<dbReference type="AlphaFoldDB" id="D0N148"/>
<dbReference type="GO" id="GO:0005576">
    <property type="term" value="C:extracellular region"/>
    <property type="evidence" value="ECO:0007669"/>
    <property type="project" value="UniProtKB-SubCell"/>
</dbReference>
<dbReference type="eggNOG" id="ENOG502SSAG">
    <property type="taxonomic scope" value="Eukaryota"/>
</dbReference>
<proteinExistence type="inferred from homology"/>
<dbReference type="InterPro" id="IPR002200">
    <property type="entry name" value="Elicitin"/>
</dbReference>
<sequence length="198" mass="18934">MSTSGSITTCGSTSLAGLLTNQYITQCATDSGYSFTAASVPTQDVIDLMCASSACRGLLADAQALDLPECILPVGDNIRLRADLIDYVPARCPSVAGSAATGSAATTTGSAATASSTAGNNTASSADTITAPSTASSTTSDETSSTATSAESSGSAASASASASAASASSGSSAAASPVGRALSVVSLGALAVVSYFL</sequence>
<keyword evidence="9" id="KW-1185">Reference proteome</keyword>
<keyword evidence="5 6" id="KW-1015">Disulfide bond</keyword>
<accession>D0N148</accession>
<dbReference type="VEuPathDB" id="FungiDB:PITG_04378"/>
<dbReference type="Gene3D" id="1.10.239.10">
    <property type="entry name" value="Elicitin domain"/>
    <property type="match status" value="1"/>
</dbReference>
<name>D0N148_PHYIT</name>
<dbReference type="Proteomes" id="UP000006643">
    <property type="component" value="Unassembled WGS sequence"/>
</dbReference>
<dbReference type="HOGENOM" id="CLU_087770_2_0_1"/>
<evidence type="ECO:0000313" key="8">
    <source>
        <dbReference type="EMBL" id="EEY67361.1"/>
    </source>
</evidence>
<keyword evidence="3 6" id="KW-0964">Secreted</keyword>